<feature type="transmembrane region" description="Helical" evidence="1">
    <location>
        <begin position="144"/>
        <end position="163"/>
    </location>
</feature>
<keyword evidence="1" id="KW-0812">Transmembrane</keyword>
<dbReference type="InterPro" id="IPR005074">
    <property type="entry name" value="Peptidase_C39"/>
</dbReference>
<keyword evidence="1" id="KW-1133">Transmembrane helix</keyword>
<dbReference type="Pfam" id="PF03412">
    <property type="entry name" value="Peptidase_C39"/>
    <property type="match status" value="1"/>
</dbReference>
<sequence>MVYQSLNDDCGKACVRNVLCMLFKDDYYATQLLTSSCNDFYSIRSELERFDIKYVSYEVKDLSVISKKRLPGIAQVNHGGKTHFVVVESITNRRVNVLDPQFGKLSLKWEEFKEVFLGRIILKDEVGKKPDILKGRMLKISDNLAYLFCFVSECLSFAGMVLFSGMEDAFSYSLFASLLLLVFILLQNYLNVTILHRLEKEFLIPYMKMSKDSSDFMILSKILHTETAKRSKAVSYGVALFAITFLLILNSYYLSFLTLISLIFTFLRSPLLDEKNKINRYCSLKEMIFVEKIKTEEEVALEAFKKAKMKSYRYLFIIVATWVIEIAILLVFIMMELSILDRFNMNLIVYYLGLMMTFSFTSRKILAIVTDNHEEICSINRLSYPLSVFLLKENLNLKYNRKNKGD</sequence>
<feature type="transmembrane region" description="Helical" evidence="1">
    <location>
        <begin position="169"/>
        <end position="190"/>
    </location>
</feature>
<evidence type="ECO:0000256" key="1">
    <source>
        <dbReference type="SAM" id="Phobius"/>
    </source>
</evidence>
<gene>
    <name evidence="3" type="ORF">DYE49_04400</name>
</gene>
<feature type="transmembrane region" description="Helical" evidence="1">
    <location>
        <begin position="233"/>
        <end position="249"/>
    </location>
</feature>
<accession>A0A7M1XJ93</accession>
<dbReference type="EMBL" id="CP031517">
    <property type="protein sequence ID" value="QOS39744.1"/>
    <property type="molecule type" value="Genomic_DNA"/>
</dbReference>
<name>A0A7M1XJ93_9SPIR</name>
<evidence type="ECO:0000313" key="3">
    <source>
        <dbReference type="EMBL" id="QOS39744.1"/>
    </source>
</evidence>
<evidence type="ECO:0000259" key="2">
    <source>
        <dbReference type="PROSITE" id="PS50990"/>
    </source>
</evidence>
<dbReference type="GO" id="GO:0005524">
    <property type="term" value="F:ATP binding"/>
    <property type="evidence" value="ECO:0007669"/>
    <property type="project" value="InterPro"/>
</dbReference>
<feature type="domain" description="Peptidase C39" evidence="2">
    <location>
        <begin position="4"/>
        <end position="123"/>
    </location>
</feature>
<dbReference type="GO" id="GO:0006508">
    <property type="term" value="P:proteolysis"/>
    <property type="evidence" value="ECO:0007669"/>
    <property type="project" value="InterPro"/>
</dbReference>
<feature type="transmembrane region" description="Helical" evidence="1">
    <location>
        <begin position="314"/>
        <end position="335"/>
    </location>
</feature>
<feature type="transmembrane region" description="Helical" evidence="1">
    <location>
        <begin position="347"/>
        <end position="366"/>
    </location>
</feature>
<feature type="transmembrane region" description="Helical" evidence="1">
    <location>
        <begin position="255"/>
        <end position="271"/>
    </location>
</feature>
<proteinExistence type="predicted"/>
<dbReference type="Gene3D" id="3.90.70.10">
    <property type="entry name" value="Cysteine proteinases"/>
    <property type="match status" value="1"/>
</dbReference>
<protein>
    <recommendedName>
        <fullName evidence="2">Peptidase C39 domain-containing protein</fullName>
    </recommendedName>
</protein>
<organism evidence="3 4">
    <name type="scientific">Treponema rectale</name>
    <dbReference type="NCBI Taxonomy" id="744512"/>
    <lineage>
        <taxon>Bacteria</taxon>
        <taxon>Pseudomonadati</taxon>
        <taxon>Spirochaetota</taxon>
        <taxon>Spirochaetia</taxon>
        <taxon>Spirochaetales</taxon>
        <taxon>Treponemataceae</taxon>
        <taxon>Treponema</taxon>
    </lineage>
</organism>
<evidence type="ECO:0000313" key="4">
    <source>
        <dbReference type="Proteomes" id="UP000593591"/>
    </source>
</evidence>
<dbReference type="Proteomes" id="UP000593591">
    <property type="component" value="Chromosome"/>
</dbReference>
<dbReference type="KEGG" id="trc:DYE49_04400"/>
<keyword evidence="1" id="KW-0472">Membrane</keyword>
<dbReference type="GO" id="GO:0016020">
    <property type="term" value="C:membrane"/>
    <property type="evidence" value="ECO:0007669"/>
    <property type="project" value="InterPro"/>
</dbReference>
<dbReference type="PROSITE" id="PS50990">
    <property type="entry name" value="PEPTIDASE_C39"/>
    <property type="match status" value="1"/>
</dbReference>
<dbReference type="AlphaFoldDB" id="A0A7M1XJ93"/>
<dbReference type="GO" id="GO:0008233">
    <property type="term" value="F:peptidase activity"/>
    <property type="evidence" value="ECO:0007669"/>
    <property type="project" value="InterPro"/>
</dbReference>
<reference evidence="3 4" key="1">
    <citation type="submission" date="2018-08" db="EMBL/GenBank/DDBJ databases">
        <title>The first complete genome of Treponema rectale (CHPAT), a commensal spirochete of the bovine rectum.</title>
        <authorList>
            <person name="Staton G.J."/>
            <person name="Clegg S.R."/>
            <person name="Carter S.D."/>
            <person name="Radford A.D."/>
            <person name="Darby A."/>
            <person name="Hall N."/>
            <person name="Birtles R.J."/>
            <person name="Evans N.J."/>
        </authorList>
    </citation>
    <scope>NUCLEOTIDE SEQUENCE [LARGE SCALE GENOMIC DNA]</scope>
    <source>
        <strain evidence="3 4">CHPA</strain>
    </source>
</reference>